<proteinExistence type="predicted"/>
<dbReference type="SUPFAM" id="SSF56784">
    <property type="entry name" value="HAD-like"/>
    <property type="match status" value="1"/>
</dbReference>
<evidence type="ECO:0000256" key="2">
    <source>
        <dbReference type="ARBA" id="ARBA00022801"/>
    </source>
</evidence>
<accession>A0A4R3I6K1</accession>
<dbReference type="SFLD" id="SFLDG01129">
    <property type="entry name" value="C1.5:_HAD__Beta-PGM__Phosphata"/>
    <property type="match status" value="1"/>
</dbReference>
<dbReference type="PRINTS" id="PR00413">
    <property type="entry name" value="HADHALOGNASE"/>
</dbReference>
<dbReference type="InterPro" id="IPR006549">
    <property type="entry name" value="HAD-SF_hydro_IIIA"/>
</dbReference>
<reference evidence="4 5" key="1">
    <citation type="submission" date="2019-03" db="EMBL/GenBank/DDBJ databases">
        <title>Genomic Encyclopedia of Archaeal and Bacterial Type Strains, Phase II (KMG-II): from individual species to whole genera.</title>
        <authorList>
            <person name="Goeker M."/>
        </authorList>
    </citation>
    <scope>NUCLEOTIDE SEQUENCE [LARGE SCALE GENOMIC DNA]</scope>
    <source>
        <strain evidence="4 5">DSM 15388</strain>
    </source>
</reference>
<dbReference type="GO" id="GO:0044281">
    <property type="term" value="P:small molecule metabolic process"/>
    <property type="evidence" value="ECO:0007669"/>
    <property type="project" value="UniProtKB-ARBA"/>
</dbReference>
<protein>
    <submittedName>
        <fullName evidence="4">Putative hydrolase of the HAD superfamily</fullName>
    </submittedName>
</protein>
<keyword evidence="2 4" id="KW-0378">Hydrolase</keyword>
<dbReference type="InterPro" id="IPR006439">
    <property type="entry name" value="HAD-SF_hydro_IA"/>
</dbReference>
<sequence>MTTVFFDLDNTLTDRSKTVSAYAGVFLQDFKHLLAEHMDVQAFGLLLNELDAGGYGGHENRSRALMELPIWKQPVPCAELIEHWQGWIPFNSMPMDGLYECLDELKNAGYAMALVTNGSRKSQRAKIRRLELTRYFDVCLVSEEVGVAKPQPAIFHQAIAAMNCVPEQSVFVGDHPVNDYRGSQACGMTPVWFEGSHDWPHIESAEYSVTKLSELPDVIQQILRSN</sequence>
<dbReference type="PANTHER" id="PTHR46470">
    <property type="entry name" value="N-ACYLNEURAMINATE-9-PHOSPHATASE"/>
    <property type="match status" value="1"/>
</dbReference>
<dbReference type="EMBL" id="SLZR01000008">
    <property type="protein sequence ID" value="TCS40700.1"/>
    <property type="molecule type" value="Genomic_DNA"/>
</dbReference>
<dbReference type="NCBIfam" id="TIGR01662">
    <property type="entry name" value="HAD-SF-IIIA"/>
    <property type="match status" value="1"/>
</dbReference>
<dbReference type="NCBIfam" id="TIGR01509">
    <property type="entry name" value="HAD-SF-IA-v3"/>
    <property type="match status" value="1"/>
</dbReference>
<dbReference type="Pfam" id="PF00702">
    <property type="entry name" value="Hydrolase"/>
    <property type="match status" value="1"/>
</dbReference>
<evidence type="ECO:0000313" key="5">
    <source>
        <dbReference type="Proteomes" id="UP000295793"/>
    </source>
</evidence>
<dbReference type="InterPro" id="IPR051400">
    <property type="entry name" value="HAD-like_hydrolase"/>
</dbReference>
<dbReference type="OrthoDB" id="367448at2"/>
<dbReference type="Gene3D" id="1.10.150.520">
    <property type="match status" value="1"/>
</dbReference>
<dbReference type="AlphaFoldDB" id="A0A4R3I6K1"/>
<comment type="cofactor">
    <cofactor evidence="1">
        <name>Mg(2+)</name>
        <dbReference type="ChEBI" id="CHEBI:18420"/>
    </cofactor>
</comment>
<evidence type="ECO:0000256" key="1">
    <source>
        <dbReference type="ARBA" id="ARBA00001946"/>
    </source>
</evidence>
<keyword evidence="5" id="KW-1185">Reference proteome</keyword>
<organism evidence="4 5">
    <name type="scientific">Reinekea marinisedimentorum</name>
    <dbReference type="NCBI Taxonomy" id="230495"/>
    <lineage>
        <taxon>Bacteria</taxon>
        <taxon>Pseudomonadati</taxon>
        <taxon>Pseudomonadota</taxon>
        <taxon>Gammaproteobacteria</taxon>
        <taxon>Oceanospirillales</taxon>
        <taxon>Saccharospirillaceae</taxon>
        <taxon>Reinekea</taxon>
    </lineage>
</organism>
<dbReference type="Proteomes" id="UP000295793">
    <property type="component" value="Unassembled WGS sequence"/>
</dbReference>
<dbReference type="SFLD" id="SFLDS00003">
    <property type="entry name" value="Haloacid_Dehalogenase"/>
    <property type="match status" value="1"/>
</dbReference>
<comment type="caution">
    <text evidence="4">The sequence shown here is derived from an EMBL/GenBank/DDBJ whole genome shotgun (WGS) entry which is preliminary data.</text>
</comment>
<dbReference type="RefSeq" id="WP_132701673.1">
    <property type="nucleotide sequence ID" value="NZ_SLZR01000008.1"/>
</dbReference>
<name>A0A4R3I6K1_9GAMM</name>
<evidence type="ECO:0000256" key="3">
    <source>
        <dbReference type="ARBA" id="ARBA00022842"/>
    </source>
</evidence>
<dbReference type="InterPro" id="IPR036412">
    <property type="entry name" value="HAD-like_sf"/>
</dbReference>
<keyword evidence="3" id="KW-0460">Magnesium</keyword>
<dbReference type="GO" id="GO:0016787">
    <property type="term" value="F:hydrolase activity"/>
    <property type="evidence" value="ECO:0007669"/>
    <property type="project" value="UniProtKB-KW"/>
</dbReference>
<dbReference type="SFLD" id="SFLDG01135">
    <property type="entry name" value="C1.5.6:_HAD__Beta-PGM__Phospha"/>
    <property type="match status" value="1"/>
</dbReference>
<dbReference type="Gene3D" id="3.40.50.1000">
    <property type="entry name" value="HAD superfamily/HAD-like"/>
    <property type="match status" value="1"/>
</dbReference>
<gene>
    <name evidence="4" type="ORF">BCF53_10856</name>
</gene>
<evidence type="ECO:0000313" key="4">
    <source>
        <dbReference type="EMBL" id="TCS40700.1"/>
    </source>
</evidence>
<dbReference type="InterPro" id="IPR023214">
    <property type="entry name" value="HAD_sf"/>
</dbReference>
<dbReference type="NCBIfam" id="TIGR01549">
    <property type="entry name" value="HAD-SF-IA-v1"/>
    <property type="match status" value="1"/>
</dbReference>